<evidence type="ECO:0000256" key="1">
    <source>
        <dbReference type="SAM" id="MobiDB-lite"/>
    </source>
</evidence>
<keyword evidence="2" id="KW-0812">Transmembrane</keyword>
<keyword evidence="2" id="KW-1133">Transmembrane helix</keyword>
<sequence>MSPRYDEAPEVAPHNYPEVHYPPAAPEVAAYNQHQTQPQPQPHQYPQHNYHTPPAVTPIKPSPDSATIHSAAYTPRAAHPAPSTTTGYDNRSAYGTLPSERGAKMSKRVCGCPVLVFVLSVIIALLSAAVIGLAAGTGIEASRANTAEMKLASANTSGSATPTSTASSPTATASNFNAIDRNCSTDSDSVTGTTYTSQFYGKPTFKVYCNSDTPNGPLASLFVGNFDDCIDACASWSSYVPGDFPDNSTSINATCSGVSFIPAWTNRTFAVEGSAPGNCYLKPGPQSTNKLTTPNIGSEVHGAILQTGS</sequence>
<gene>
    <name evidence="3" type="ORF">KHLLAP_LOCUS14391</name>
</gene>
<evidence type="ECO:0000313" key="4">
    <source>
        <dbReference type="Proteomes" id="UP001295740"/>
    </source>
</evidence>
<evidence type="ECO:0000313" key="3">
    <source>
        <dbReference type="EMBL" id="CAJ2513923.1"/>
    </source>
</evidence>
<reference evidence="3" key="1">
    <citation type="submission" date="2023-10" db="EMBL/GenBank/DDBJ databases">
        <authorList>
            <person name="Hackl T."/>
        </authorList>
    </citation>
    <scope>NUCLEOTIDE SEQUENCE</scope>
</reference>
<feature type="region of interest" description="Disordered" evidence="1">
    <location>
        <begin position="1"/>
        <end position="46"/>
    </location>
</feature>
<comment type="caution">
    <text evidence="3">The sequence shown here is derived from an EMBL/GenBank/DDBJ whole genome shotgun (WGS) entry which is preliminary data.</text>
</comment>
<proteinExistence type="predicted"/>
<feature type="region of interest" description="Disordered" evidence="1">
    <location>
        <begin position="154"/>
        <end position="173"/>
    </location>
</feature>
<keyword evidence="2" id="KW-0472">Membrane</keyword>
<dbReference type="AlphaFoldDB" id="A0AAI8YQR9"/>
<accession>A0AAI8YQR9</accession>
<protein>
    <submittedName>
        <fullName evidence="3">Uu.00g020420.m01.CDS01</fullName>
    </submittedName>
</protein>
<feature type="transmembrane region" description="Helical" evidence="2">
    <location>
        <begin position="114"/>
        <end position="135"/>
    </location>
</feature>
<feature type="compositionally biased region" description="Low complexity" evidence="1">
    <location>
        <begin position="32"/>
        <end position="46"/>
    </location>
</feature>
<dbReference type="Proteomes" id="UP001295740">
    <property type="component" value="Unassembled WGS sequence"/>
</dbReference>
<dbReference type="EMBL" id="CAUWAG010000020">
    <property type="protein sequence ID" value="CAJ2513923.1"/>
    <property type="molecule type" value="Genomic_DNA"/>
</dbReference>
<keyword evidence="4" id="KW-1185">Reference proteome</keyword>
<organism evidence="3 4">
    <name type="scientific">Anthostomella pinea</name>
    <dbReference type="NCBI Taxonomy" id="933095"/>
    <lineage>
        <taxon>Eukaryota</taxon>
        <taxon>Fungi</taxon>
        <taxon>Dikarya</taxon>
        <taxon>Ascomycota</taxon>
        <taxon>Pezizomycotina</taxon>
        <taxon>Sordariomycetes</taxon>
        <taxon>Xylariomycetidae</taxon>
        <taxon>Xylariales</taxon>
        <taxon>Xylariaceae</taxon>
        <taxon>Anthostomella</taxon>
    </lineage>
</organism>
<evidence type="ECO:0000256" key="2">
    <source>
        <dbReference type="SAM" id="Phobius"/>
    </source>
</evidence>
<name>A0AAI8YQR9_9PEZI</name>